<organism evidence="3 4">
    <name type="scientific">Pedobacter hartonius</name>
    <dbReference type="NCBI Taxonomy" id="425514"/>
    <lineage>
        <taxon>Bacteria</taxon>
        <taxon>Pseudomonadati</taxon>
        <taxon>Bacteroidota</taxon>
        <taxon>Sphingobacteriia</taxon>
        <taxon>Sphingobacteriales</taxon>
        <taxon>Sphingobacteriaceae</taxon>
        <taxon>Pedobacter</taxon>
    </lineage>
</organism>
<dbReference type="Proteomes" id="UP000198850">
    <property type="component" value="Unassembled WGS sequence"/>
</dbReference>
<accession>A0A1H4HFE2</accession>
<evidence type="ECO:0000259" key="1">
    <source>
        <dbReference type="Pfam" id="PF10592"/>
    </source>
</evidence>
<protein>
    <submittedName>
        <fullName evidence="3">AIPR protein</fullName>
    </submittedName>
</protein>
<feature type="domain" description="Abortive infection phage resistance protein N-terminal" evidence="2">
    <location>
        <begin position="30"/>
        <end position="179"/>
    </location>
</feature>
<dbReference type="OrthoDB" id="9806213at2"/>
<sequence>MATLEEFHEDFLQSILTDADSRGLLQAQSFFEVVCEDLVSVGDMTSNYSPAEYIKKGMEVYGYDYDDDRKILTVLNHQFFQDESIQTFTRMQMEAKFNRLKTFLTRSVDGLYKDMEETSEAYSMAYNIYKYFQKRQLLRVRLMLLTDGKATRNLLELPSDILEGAALDFRVIDINYLHNIYESEAKSTISDIVVDLPCLKINDEENSYQSYLTVINGDHLVDIYEEHGQKLFEQNVRTFLQFKGNVNKGLKITIEHKPEMFFAYNNGITATASEIELGEDGHLKKIKNFQIVNGGQTTSAIYAAKRTSLIDVSKVSVQMKLSVVKDASKQDDFISKVAEYANTQNKINNSDFFSNSPFHKDMKEYSSRVYAPAIGGAQRRTKWFYERVRGEYLNSQAYLKTAEKNSFALENPKSQVVDKTLLSKTEIMWLRRPDVVSKGAQESFKKFAEDITELLEKDNLAITETYFKDAICRVILFRTTEKLVSAAAWYDGGYRAQTVAYSISYLSELVVTSGLQLNFDLIWEQQEIPFELIEMLKLITQQVYQKITHPATGYANISQWAKNSMCWEAVRNIDIDFPELDERLFIYREEKNYKIKESKDVKILEKAIDNQVFVLNVTNANWKMIFEHYRNYKGIRSLSNMQLGILEKMSIKQITLPSEKQAKILYQIYDTAREEGLNLN</sequence>
<name>A0A1H4HFE2_9SPHI</name>
<feature type="domain" description="Abortive phage infection protein C-terminal" evidence="1">
    <location>
        <begin position="232"/>
        <end position="550"/>
    </location>
</feature>
<dbReference type="RefSeq" id="WP_090559939.1">
    <property type="nucleotide sequence ID" value="NZ_FNRA01000017.1"/>
</dbReference>
<proteinExistence type="predicted"/>
<dbReference type="InterPro" id="IPR055101">
    <property type="entry name" value="AIPR_N"/>
</dbReference>
<dbReference type="Pfam" id="PF22879">
    <property type="entry name" value="AIPR_N"/>
    <property type="match status" value="1"/>
</dbReference>
<dbReference type="EMBL" id="FNRA01000017">
    <property type="protein sequence ID" value="SEB20563.1"/>
    <property type="molecule type" value="Genomic_DNA"/>
</dbReference>
<dbReference type="STRING" id="425514.SAMN05443550_1173"/>
<evidence type="ECO:0000313" key="3">
    <source>
        <dbReference type="EMBL" id="SEB20563.1"/>
    </source>
</evidence>
<evidence type="ECO:0000259" key="2">
    <source>
        <dbReference type="Pfam" id="PF22879"/>
    </source>
</evidence>
<evidence type="ECO:0000313" key="4">
    <source>
        <dbReference type="Proteomes" id="UP000198850"/>
    </source>
</evidence>
<keyword evidence="4" id="KW-1185">Reference proteome</keyword>
<dbReference type="Pfam" id="PF10592">
    <property type="entry name" value="AIPR"/>
    <property type="match status" value="1"/>
</dbReference>
<dbReference type="InterPro" id="IPR018891">
    <property type="entry name" value="AIPR_C"/>
</dbReference>
<dbReference type="AlphaFoldDB" id="A0A1H4HFE2"/>
<reference evidence="3 4" key="1">
    <citation type="submission" date="2016-10" db="EMBL/GenBank/DDBJ databases">
        <authorList>
            <person name="de Groot N.N."/>
        </authorList>
    </citation>
    <scope>NUCLEOTIDE SEQUENCE [LARGE SCALE GENOMIC DNA]</scope>
    <source>
        <strain evidence="3 4">DSM 19033</strain>
    </source>
</reference>
<gene>
    <name evidence="3" type="ORF">SAMN05443550_1173</name>
</gene>